<dbReference type="CDD" id="cd02569">
    <property type="entry name" value="PseudoU_synth_ScPus3"/>
    <property type="match status" value="1"/>
</dbReference>
<sequence>MKRFSSIRIHYRQRSKPTLCRQERFHILVALQMSEMPDYSTWTKDALIKRIKEYESGANIIKSAHLISSSCDHLSKSAKRQRREFDFSKYNQRRIALKFSYLGWNYHGLAYQNNTSNVPTVELFILKALEKTKLIRNLNPTDCDFSRCGRTDKGVSAMNQVISLTVRSTLTEDEMANPLNDARELDYVKILNKVLPEDIRIHSICLRPPEGFDARFSCLSRHYKYFFEKANLNIEMMQQAASYFIGEHDFRNFCKVDGSKQIINYKRKIISSSIEKTDLGQETYVFSLKGSAFLWHQVRSMMSILFLVGQELEKPEIVRKLLDVELFPGRPNYAIASPLPLVLYDCEFDNSVVWLKCSTSDKIQLAKFSQLWVDFRAKFTIITTMRHVIEPSEEMSKHGSNTCSAPRKQSYTRIEQLECLETPDNINKRWLQKMAPDSK</sequence>
<comment type="similarity">
    <text evidence="1">Belongs to the tRNA pseudouridine synthase TruA family.</text>
</comment>
<evidence type="ECO:0000259" key="4">
    <source>
        <dbReference type="Pfam" id="PF01416"/>
    </source>
</evidence>
<evidence type="ECO:0000313" key="6">
    <source>
        <dbReference type="Proteomes" id="UP001196530"/>
    </source>
</evidence>
<dbReference type="GO" id="GO:1990481">
    <property type="term" value="P:mRNA pseudouridine synthesis"/>
    <property type="evidence" value="ECO:0007669"/>
    <property type="project" value="TreeGrafter"/>
</dbReference>
<feature type="domain" description="Pseudouridine synthase I TruA alpha/beta" evidence="4">
    <location>
        <begin position="240"/>
        <end position="349"/>
    </location>
</feature>
<dbReference type="Proteomes" id="UP001196530">
    <property type="component" value="Unassembled WGS sequence"/>
</dbReference>
<comment type="caution">
    <text evidence="5">The sequence shown here is derived from an EMBL/GenBank/DDBJ whole genome shotgun (WGS) entry which is preliminary data.</text>
</comment>
<evidence type="ECO:0000256" key="2">
    <source>
        <dbReference type="ARBA" id="ARBA00022694"/>
    </source>
</evidence>
<dbReference type="InterPro" id="IPR020094">
    <property type="entry name" value="TruA/RsuA/RluB/E/F_N"/>
</dbReference>
<name>A0AAN6I3I0_PICAN</name>
<accession>A0AAN6I3I0</accession>
<dbReference type="Pfam" id="PF01416">
    <property type="entry name" value="PseudoU_synth_1"/>
    <property type="match status" value="1"/>
</dbReference>
<organism evidence="5 6">
    <name type="scientific">Pichia angusta</name>
    <name type="common">Yeast</name>
    <name type="synonym">Hansenula polymorpha</name>
    <dbReference type="NCBI Taxonomy" id="870730"/>
    <lineage>
        <taxon>Eukaryota</taxon>
        <taxon>Fungi</taxon>
        <taxon>Dikarya</taxon>
        <taxon>Ascomycota</taxon>
        <taxon>Saccharomycotina</taxon>
        <taxon>Pichiomycetes</taxon>
        <taxon>Pichiales</taxon>
        <taxon>Pichiaceae</taxon>
        <taxon>Ogataea</taxon>
    </lineage>
</organism>
<dbReference type="AlphaFoldDB" id="A0AAN6I3I0"/>
<dbReference type="InterPro" id="IPR041707">
    <property type="entry name" value="Pus3-like"/>
</dbReference>
<dbReference type="SUPFAM" id="SSF55120">
    <property type="entry name" value="Pseudouridine synthase"/>
    <property type="match status" value="1"/>
</dbReference>
<dbReference type="HAMAP" id="MF_00171">
    <property type="entry name" value="TruA"/>
    <property type="match status" value="1"/>
</dbReference>
<protein>
    <recommendedName>
        <fullName evidence="4">Pseudouridine synthase I TruA alpha/beta domain-containing protein</fullName>
    </recommendedName>
</protein>
<dbReference type="InterPro" id="IPR020097">
    <property type="entry name" value="PsdUridine_synth_TruA_a/b_dom"/>
</dbReference>
<evidence type="ECO:0000256" key="3">
    <source>
        <dbReference type="ARBA" id="ARBA00023235"/>
    </source>
</evidence>
<dbReference type="InterPro" id="IPR020103">
    <property type="entry name" value="PsdUridine_synth_cat_dom_sf"/>
</dbReference>
<keyword evidence="2" id="KW-0819">tRNA processing</keyword>
<dbReference type="GO" id="GO:0031119">
    <property type="term" value="P:tRNA pseudouridine synthesis"/>
    <property type="evidence" value="ECO:0007669"/>
    <property type="project" value="TreeGrafter"/>
</dbReference>
<evidence type="ECO:0000256" key="1">
    <source>
        <dbReference type="ARBA" id="ARBA00009375"/>
    </source>
</evidence>
<dbReference type="FunFam" id="3.30.70.580:FF:000020">
    <property type="entry name" value="tRNA pseudouridine synthase"/>
    <property type="match status" value="1"/>
</dbReference>
<dbReference type="PANTHER" id="PTHR11142:SF5">
    <property type="entry name" value="TRNA PSEUDOURIDINE(38_39) SYNTHASE"/>
    <property type="match status" value="1"/>
</dbReference>
<dbReference type="Gene3D" id="3.30.70.660">
    <property type="entry name" value="Pseudouridine synthase I, catalytic domain, C-terminal subdomain"/>
    <property type="match status" value="1"/>
</dbReference>
<dbReference type="NCBIfam" id="TIGR00071">
    <property type="entry name" value="hisT_truA"/>
    <property type="match status" value="1"/>
</dbReference>
<keyword evidence="3" id="KW-0413">Isomerase</keyword>
<dbReference type="GO" id="GO:0005634">
    <property type="term" value="C:nucleus"/>
    <property type="evidence" value="ECO:0007669"/>
    <property type="project" value="TreeGrafter"/>
</dbReference>
<dbReference type="GO" id="GO:0009982">
    <property type="term" value="F:pseudouridine synthase activity"/>
    <property type="evidence" value="ECO:0007669"/>
    <property type="project" value="InterPro"/>
</dbReference>
<proteinExistence type="inferred from homology"/>
<gene>
    <name evidence="5" type="ORF">KL928_004474</name>
</gene>
<reference evidence="5" key="1">
    <citation type="journal article" date="2021" name="G3 (Bethesda)">
        <title>Genomic diversity, chromosomal rearrangements, and interspecies hybridization in the ogataea polymorpha species complex.</title>
        <authorList>
            <person name="Hanson S.J."/>
            <person name="Cinneide E.O."/>
            <person name="Salzberg L.I."/>
            <person name="Wolfe K.H."/>
            <person name="McGowan J."/>
            <person name="Fitzpatrick D.A."/>
            <person name="Matlin K."/>
        </authorList>
    </citation>
    <scope>NUCLEOTIDE SEQUENCE</scope>
    <source>
        <strain evidence="5">61-244</strain>
    </source>
</reference>
<dbReference type="EMBL" id="JAHLUX010000010">
    <property type="protein sequence ID" value="KAG7816432.1"/>
    <property type="molecule type" value="Genomic_DNA"/>
</dbReference>
<dbReference type="RefSeq" id="XP_043057966.1">
    <property type="nucleotide sequence ID" value="XM_043205176.1"/>
</dbReference>
<dbReference type="Gene3D" id="3.30.70.580">
    <property type="entry name" value="Pseudouridine synthase I, catalytic domain, N-terminal subdomain"/>
    <property type="match status" value="1"/>
</dbReference>
<dbReference type="PANTHER" id="PTHR11142">
    <property type="entry name" value="PSEUDOURIDYLATE SYNTHASE"/>
    <property type="match status" value="1"/>
</dbReference>
<dbReference type="GO" id="GO:0005737">
    <property type="term" value="C:cytoplasm"/>
    <property type="evidence" value="ECO:0007669"/>
    <property type="project" value="TreeGrafter"/>
</dbReference>
<dbReference type="GeneID" id="66128525"/>
<evidence type="ECO:0000313" key="5">
    <source>
        <dbReference type="EMBL" id="KAG7816432.1"/>
    </source>
</evidence>
<dbReference type="InterPro" id="IPR001406">
    <property type="entry name" value="PsdUridine_synth_TruA"/>
</dbReference>
<dbReference type="GO" id="GO:0003723">
    <property type="term" value="F:RNA binding"/>
    <property type="evidence" value="ECO:0007669"/>
    <property type="project" value="InterPro"/>
</dbReference>
<dbReference type="InterPro" id="IPR020095">
    <property type="entry name" value="PsdUridine_synth_TruA_C"/>
</dbReference>